<dbReference type="Proteomes" id="UP000235965">
    <property type="component" value="Unassembled WGS sequence"/>
</dbReference>
<feature type="non-terminal residue" evidence="7">
    <location>
        <position position="263"/>
    </location>
</feature>
<dbReference type="PIRSF" id="PIRSF002419">
    <property type="entry name" value="Tetraspanin"/>
    <property type="match status" value="1"/>
</dbReference>
<dbReference type="STRING" id="105785.A0A2J7QH23"/>
<dbReference type="EMBL" id="NEVH01014358">
    <property type="protein sequence ID" value="PNF27879.1"/>
    <property type="molecule type" value="Genomic_DNA"/>
</dbReference>
<dbReference type="SUPFAM" id="SSF48652">
    <property type="entry name" value="Tetraspanin"/>
    <property type="match status" value="1"/>
</dbReference>
<dbReference type="InterPro" id="IPR000301">
    <property type="entry name" value="Tetraspanin_animals"/>
</dbReference>
<name>A0A2J7QH23_9NEOP</name>
<dbReference type="PANTHER" id="PTHR19282">
    <property type="entry name" value="TETRASPANIN"/>
    <property type="match status" value="1"/>
</dbReference>
<comment type="subcellular location">
    <subcellularLocation>
        <location evidence="1 6">Membrane</location>
        <topology evidence="1 6">Multi-pass membrane protein</topology>
    </subcellularLocation>
</comment>
<accession>A0A2J7QH23</accession>
<evidence type="ECO:0000256" key="2">
    <source>
        <dbReference type="ARBA" id="ARBA00006840"/>
    </source>
</evidence>
<evidence type="ECO:0000256" key="6">
    <source>
        <dbReference type="RuleBase" id="RU361218"/>
    </source>
</evidence>
<evidence type="ECO:0000313" key="8">
    <source>
        <dbReference type="Proteomes" id="UP000235965"/>
    </source>
</evidence>
<comment type="caution">
    <text evidence="7">The sequence shown here is derived from an EMBL/GenBank/DDBJ whole genome shotgun (WGS) entry which is preliminary data.</text>
</comment>
<feature type="transmembrane region" description="Helical" evidence="6">
    <location>
        <begin position="21"/>
        <end position="46"/>
    </location>
</feature>
<dbReference type="InterPro" id="IPR008952">
    <property type="entry name" value="Tetraspanin_EC2_sf"/>
</dbReference>
<dbReference type="InterPro" id="IPR018499">
    <property type="entry name" value="Tetraspanin/Peripherin"/>
</dbReference>
<proteinExistence type="inferred from homology"/>
<reference evidence="7 8" key="1">
    <citation type="submission" date="2017-12" db="EMBL/GenBank/DDBJ databases">
        <title>Hemimetabolous genomes reveal molecular basis of termite eusociality.</title>
        <authorList>
            <person name="Harrison M.C."/>
            <person name="Jongepier E."/>
            <person name="Robertson H.M."/>
            <person name="Arning N."/>
            <person name="Bitard-Feildel T."/>
            <person name="Chao H."/>
            <person name="Childers C.P."/>
            <person name="Dinh H."/>
            <person name="Doddapaneni H."/>
            <person name="Dugan S."/>
            <person name="Gowin J."/>
            <person name="Greiner C."/>
            <person name="Han Y."/>
            <person name="Hu H."/>
            <person name="Hughes D.S.T."/>
            <person name="Huylmans A.-K."/>
            <person name="Kemena C."/>
            <person name="Kremer L.P.M."/>
            <person name="Lee S.L."/>
            <person name="Lopez-Ezquerra A."/>
            <person name="Mallet L."/>
            <person name="Monroy-Kuhn J.M."/>
            <person name="Moser A."/>
            <person name="Murali S.C."/>
            <person name="Muzny D.M."/>
            <person name="Otani S."/>
            <person name="Piulachs M.-D."/>
            <person name="Poelchau M."/>
            <person name="Qu J."/>
            <person name="Schaub F."/>
            <person name="Wada-Katsumata A."/>
            <person name="Worley K.C."/>
            <person name="Xie Q."/>
            <person name="Ylla G."/>
            <person name="Poulsen M."/>
            <person name="Gibbs R.A."/>
            <person name="Schal C."/>
            <person name="Richards S."/>
            <person name="Belles X."/>
            <person name="Korb J."/>
            <person name="Bornberg-Bauer E."/>
        </authorList>
    </citation>
    <scope>NUCLEOTIDE SEQUENCE [LARGE SCALE GENOMIC DNA]</scope>
    <source>
        <tissue evidence="7">Whole body</tissue>
    </source>
</reference>
<evidence type="ECO:0000256" key="5">
    <source>
        <dbReference type="ARBA" id="ARBA00023136"/>
    </source>
</evidence>
<keyword evidence="8" id="KW-1185">Reference proteome</keyword>
<feature type="transmembrane region" description="Helical" evidence="6">
    <location>
        <begin position="109"/>
        <end position="130"/>
    </location>
</feature>
<dbReference type="InParanoid" id="A0A2J7QH23"/>
<evidence type="ECO:0000256" key="4">
    <source>
        <dbReference type="ARBA" id="ARBA00022989"/>
    </source>
</evidence>
<dbReference type="AlphaFoldDB" id="A0A2J7QH23"/>
<organism evidence="7 8">
    <name type="scientific">Cryptotermes secundus</name>
    <dbReference type="NCBI Taxonomy" id="105785"/>
    <lineage>
        <taxon>Eukaryota</taxon>
        <taxon>Metazoa</taxon>
        <taxon>Ecdysozoa</taxon>
        <taxon>Arthropoda</taxon>
        <taxon>Hexapoda</taxon>
        <taxon>Insecta</taxon>
        <taxon>Pterygota</taxon>
        <taxon>Neoptera</taxon>
        <taxon>Polyneoptera</taxon>
        <taxon>Dictyoptera</taxon>
        <taxon>Blattodea</taxon>
        <taxon>Blattoidea</taxon>
        <taxon>Termitoidae</taxon>
        <taxon>Kalotermitidae</taxon>
        <taxon>Cryptotermitinae</taxon>
        <taxon>Cryptotermes</taxon>
    </lineage>
</organism>
<keyword evidence="5 6" id="KW-0472">Membrane</keyword>
<feature type="transmembrane region" description="Helical" evidence="6">
    <location>
        <begin position="79"/>
        <end position="102"/>
    </location>
</feature>
<evidence type="ECO:0000256" key="1">
    <source>
        <dbReference type="ARBA" id="ARBA00004141"/>
    </source>
</evidence>
<evidence type="ECO:0000256" key="3">
    <source>
        <dbReference type="ARBA" id="ARBA00022692"/>
    </source>
</evidence>
<dbReference type="Gene3D" id="1.10.1450.10">
    <property type="entry name" value="Tetraspanin"/>
    <property type="match status" value="1"/>
</dbReference>
<dbReference type="Pfam" id="PF00335">
    <property type="entry name" value="Tetraspanin"/>
    <property type="match status" value="1"/>
</dbReference>
<evidence type="ECO:0000313" key="7">
    <source>
        <dbReference type="EMBL" id="PNF27879.1"/>
    </source>
</evidence>
<comment type="similarity">
    <text evidence="2 6">Belongs to the tetraspanin (TM4SF) family.</text>
</comment>
<protein>
    <recommendedName>
        <fullName evidence="6">Tetraspanin</fullName>
    </recommendedName>
</protein>
<feature type="transmembrane region" description="Helical" evidence="6">
    <location>
        <begin position="244"/>
        <end position="262"/>
    </location>
</feature>
<dbReference type="PANTHER" id="PTHR19282:SF552">
    <property type="entry name" value="TETRASPANIN"/>
    <property type="match status" value="1"/>
</dbReference>
<dbReference type="GO" id="GO:0005886">
    <property type="term" value="C:plasma membrane"/>
    <property type="evidence" value="ECO:0007669"/>
    <property type="project" value="TreeGrafter"/>
</dbReference>
<keyword evidence="3 6" id="KW-0812">Transmembrane</keyword>
<gene>
    <name evidence="7" type="ORF">B7P43_G08295</name>
</gene>
<sequence length="263" mass="29308">MTDKGRHKVFPCICNICLAKWTLILLNLVLFVAGFSVICSAIWVGWNRHSFVKFTGLIKDEEIRSKIVDQTESIVVTRAIYVIIGVVAFLLFVCLLGCCGAVCGSRCSLTHYAMILLVILVLEIIAGYLATDYAYNAEKEIKVAMNATLRHYNDSVGKENKSDATLIWDSIFLTFNCCGVYDHEDVAYKDDNGTMIIPETCCAQRYINAKGELDCYMHKGDKVKPNKVSCYDAIFEVIERKSNIVIGIIFGLVLGQCLSIILA</sequence>
<dbReference type="PRINTS" id="PR00259">
    <property type="entry name" value="TMFOUR"/>
</dbReference>
<keyword evidence="4 6" id="KW-1133">Transmembrane helix</keyword>